<dbReference type="OrthoDB" id="9802388at2"/>
<feature type="domain" description="DNA binding HTH" evidence="4">
    <location>
        <begin position="38"/>
        <end position="77"/>
    </location>
</feature>
<evidence type="ECO:0000256" key="2">
    <source>
        <dbReference type="ARBA" id="ARBA00023125"/>
    </source>
</evidence>
<evidence type="ECO:0000313" key="5">
    <source>
        <dbReference type="EMBL" id="BAV34994.1"/>
    </source>
</evidence>
<dbReference type="GO" id="GO:0006355">
    <property type="term" value="P:regulation of DNA-templated transcription"/>
    <property type="evidence" value="ECO:0007669"/>
    <property type="project" value="InterPro"/>
</dbReference>
<evidence type="ECO:0000256" key="3">
    <source>
        <dbReference type="ARBA" id="ARBA00029540"/>
    </source>
</evidence>
<dbReference type="InterPro" id="IPR009057">
    <property type="entry name" value="Homeodomain-like_sf"/>
</dbReference>
<dbReference type="AlphaFoldDB" id="A0A1B4XJM2"/>
<dbReference type="RefSeq" id="WP_096361682.1">
    <property type="nucleotide sequence ID" value="NZ_AP014879.1"/>
</dbReference>
<dbReference type="PRINTS" id="PR01590">
    <property type="entry name" value="HTHFIS"/>
</dbReference>
<dbReference type="InterPro" id="IPR050207">
    <property type="entry name" value="Trans_regulatory_Fis"/>
</dbReference>
<dbReference type="Proteomes" id="UP000243180">
    <property type="component" value="Chromosome"/>
</dbReference>
<dbReference type="GO" id="GO:0043565">
    <property type="term" value="F:sequence-specific DNA binding"/>
    <property type="evidence" value="ECO:0007669"/>
    <property type="project" value="InterPro"/>
</dbReference>
<dbReference type="InParanoid" id="A0A1B4XJM2"/>
<dbReference type="SUPFAM" id="SSF46689">
    <property type="entry name" value="Homeodomain-like"/>
    <property type="match status" value="1"/>
</dbReference>
<dbReference type="Pfam" id="PF02954">
    <property type="entry name" value="HTH_8"/>
    <property type="match status" value="1"/>
</dbReference>
<protein>
    <recommendedName>
        <fullName evidence="3">Putative Fis-like DNA-binding protein</fullName>
    </recommendedName>
</protein>
<dbReference type="Gene3D" id="1.10.10.60">
    <property type="entry name" value="Homeodomain-like"/>
    <property type="match status" value="1"/>
</dbReference>
<sequence length="80" mass="9234">MTKDRKAPLAACVKQSMERYFHDLNGEKTAGVYDMVISEVEKPLLEIVMRHVKSNQCKAAEILGINRNTLRKKLKQYKLL</sequence>
<evidence type="ECO:0000313" key="6">
    <source>
        <dbReference type="Proteomes" id="UP000243180"/>
    </source>
</evidence>
<dbReference type="EMBL" id="AP014879">
    <property type="protein sequence ID" value="BAV34994.1"/>
    <property type="molecule type" value="Genomic_DNA"/>
</dbReference>
<organism evidence="5 6">
    <name type="scientific">Sulfuricaulis limicola</name>
    <dbReference type="NCBI Taxonomy" id="1620215"/>
    <lineage>
        <taxon>Bacteria</taxon>
        <taxon>Pseudomonadati</taxon>
        <taxon>Pseudomonadota</taxon>
        <taxon>Gammaproteobacteria</taxon>
        <taxon>Acidiferrobacterales</taxon>
        <taxon>Acidiferrobacteraceae</taxon>
        <taxon>Sulfuricaulis</taxon>
    </lineage>
</organism>
<dbReference type="NCBIfam" id="NF001659">
    <property type="entry name" value="PRK00430.1"/>
    <property type="match status" value="1"/>
</dbReference>
<evidence type="ECO:0000259" key="4">
    <source>
        <dbReference type="Pfam" id="PF02954"/>
    </source>
</evidence>
<dbReference type="PANTHER" id="PTHR47918:SF1">
    <property type="entry name" value="DNA-BINDING PROTEIN FIS"/>
    <property type="match status" value="1"/>
</dbReference>
<dbReference type="FunCoup" id="A0A1B4XJM2">
    <property type="interactions" value="168"/>
</dbReference>
<dbReference type="PANTHER" id="PTHR47918">
    <property type="entry name" value="DNA-BINDING PROTEIN FIS"/>
    <property type="match status" value="1"/>
</dbReference>
<dbReference type="InterPro" id="IPR002197">
    <property type="entry name" value="HTH_Fis"/>
</dbReference>
<dbReference type="InterPro" id="IPR005412">
    <property type="entry name" value="Fis_DNA-bd"/>
</dbReference>
<dbReference type="PRINTS" id="PR01591">
    <property type="entry name" value="DNABINDNGFIS"/>
</dbReference>
<reference evidence="5 6" key="1">
    <citation type="submission" date="2015-05" db="EMBL/GenBank/DDBJ databases">
        <title>Complete genome sequence of a sulfur-oxidizing gammaproteobacterium strain HA5.</title>
        <authorList>
            <person name="Miura A."/>
            <person name="Kojima H."/>
            <person name="Fukui M."/>
        </authorList>
    </citation>
    <scope>NUCLEOTIDE SEQUENCE [LARGE SCALE GENOMIC DNA]</scope>
    <source>
        <strain evidence="5 6">HA5</strain>
    </source>
</reference>
<proteinExistence type="inferred from homology"/>
<dbReference type="KEGG" id="slim:SCL_2717"/>
<name>A0A1B4XJM2_9GAMM</name>
<keyword evidence="2" id="KW-0238">DNA-binding</keyword>
<evidence type="ECO:0000256" key="1">
    <source>
        <dbReference type="ARBA" id="ARBA00008559"/>
    </source>
</evidence>
<gene>
    <name evidence="5" type="ORF">SCL_2717</name>
</gene>
<comment type="similarity">
    <text evidence="1">Belongs to the transcriptional regulatory Fis family.</text>
</comment>
<dbReference type="PIRSF" id="PIRSF002097">
    <property type="entry name" value="DNA-binding_Fis"/>
    <property type="match status" value="1"/>
</dbReference>
<accession>A0A1B4XJM2</accession>
<keyword evidence="6" id="KW-1185">Reference proteome</keyword>